<dbReference type="AlphaFoldDB" id="A0A7I7KRC7"/>
<evidence type="ECO:0000259" key="3">
    <source>
        <dbReference type="Pfam" id="PF24238"/>
    </source>
</evidence>
<protein>
    <recommendedName>
        <fullName evidence="3">CDGP domain-containing protein</fullName>
    </recommendedName>
</protein>
<dbReference type="InterPro" id="IPR056271">
    <property type="entry name" value="CDGP_dom"/>
</dbReference>
<dbReference type="KEGG" id="mcoo:MCOO_01560"/>
<name>A0A7I7KRC7_9MYCO</name>
<evidence type="ECO:0000313" key="4">
    <source>
        <dbReference type="EMBL" id="BBX44141.1"/>
    </source>
</evidence>
<dbReference type="PROSITE" id="PS51257">
    <property type="entry name" value="PROKAR_LIPOPROTEIN"/>
    <property type="match status" value="1"/>
</dbReference>
<evidence type="ECO:0000256" key="2">
    <source>
        <dbReference type="SAM" id="SignalP"/>
    </source>
</evidence>
<feature type="chain" id="PRO_5029650267" description="CDGP domain-containing protein" evidence="2">
    <location>
        <begin position="28"/>
        <end position="96"/>
    </location>
</feature>
<organism evidence="4 5">
    <name type="scientific">Mycobacterium cookii</name>
    <dbReference type="NCBI Taxonomy" id="1775"/>
    <lineage>
        <taxon>Bacteria</taxon>
        <taxon>Bacillati</taxon>
        <taxon>Actinomycetota</taxon>
        <taxon>Actinomycetes</taxon>
        <taxon>Mycobacteriales</taxon>
        <taxon>Mycobacteriaceae</taxon>
        <taxon>Mycobacterium</taxon>
    </lineage>
</organism>
<keyword evidence="2" id="KW-0732">Signal</keyword>
<accession>A0A7I7KRC7</accession>
<evidence type="ECO:0000313" key="5">
    <source>
        <dbReference type="Proteomes" id="UP000465866"/>
    </source>
</evidence>
<sequence length="96" mass="9877">MKQYIVGALAAVVTTGGLVAVAPSASAGCIDPGEAGHPFAKMCDGPIDDGMWERCLTTFPNGPLHPAETDCNTMSVGDPPKEADPIFSTPPTHIDP</sequence>
<dbReference type="EMBL" id="AP022569">
    <property type="protein sequence ID" value="BBX44141.1"/>
    <property type="molecule type" value="Genomic_DNA"/>
</dbReference>
<reference evidence="4 5" key="1">
    <citation type="journal article" date="2019" name="Emerg. Microbes Infect.">
        <title>Comprehensive subspecies identification of 175 nontuberculous mycobacteria species based on 7547 genomic profiles.</title>
        <authorList>
            <person name="Matsumoto Y."/>
            <person name="Kinjo T."/>
            <person name="Motooka D."/>
            <person name="Nabeya D."/>
            <person name="Jung N."/>
            <person name="Uechi K."/>
            <person name="Horii T."/>
            <person name="Iida T."/>
            <person name="Fujita J."/>
            <person name="Nakamura S."/>
        </authorList>
    </citation>
    <scope>NUCLEOTIDE SEQUENCE [LARGE SCALE GENOMIC DNA]</scope>
    <source>
        <strain evidence="4 5">JCM 12404</strain>
    </source>
</reference>
<dbReference type="Pfam" id="PF24238">
    <property type="entry name" value="CDGP"/>
    <property type="match status" value="1"/>
</dbReference>
<feature type="region of interest" description="Disordered" evidence="1">
    <location>
        <begin position="66"/>
        <end position="96"/>
    </location>
</feature>
<dbReference type="Proteomes" id="UP000465866">
    <property type="component" value="Chromosome"/>
</dbReference>
<dbReference type="RefSeq" id="WP_163774438.1">
    <property type="nucleotide sequence ID" value="NZ_AP022569.1"/>
</dbReference>
<keyword evidence="5" id="KW-1185">Reference proteome</keyword>
<proteinExistence type="predicted"/>
<evidence type="ECO:0000256" key="1">
    <source>
        <dbReference type="SAM" id="MobiDB-lite"/>
    </source>
</evidence>
<feature type="signal peptide" evidence="2">
    <location>
        <begin position="1"/>
        <end position="27"/>
    </location>
</feature>
<gene>
    <name evidence="4" type="ORF">MCOO_01560</name>
</gene>
<feature type="domain" description="CDGP" evidence="3">
    <location>
        <begin position="28"/>
        <end position="95"/>
    </location>
</feature>